<comment type="caution">
    <text evidence="1">The sequence shown here is derived from an EMBL/GenBank/DDBJ whole genome shotgun (WGS) entry which is preliminary data.</text>
</comment>
<evidence type="ECO:0000313" key="1">
    <source>
        <dbReference type="EMBL" id="GFU32451.1"/>
    </source>
</evidence>
<dbReference type="Proteomes" id="UP000887013">
    <property type="component" value="Unassembled WGS sequence"/>
</dbReference>
<organism evidence="1 2">
    <name type="scientific">Nephila pilipes</name>
    <name type="common">Giant wood spider</name>
    <name type="synonym">Nephila maculata</name>
    <dbReference type="NCBI Taxonomy" id="299642"/>
    <lineage>
        <taxon>Eukaryota</taxon>
        <taxon>Metazoa</taxon>
        <taxon>Ecdysozoa</taxon>
        <taxon>Arthropoda</taxon>
        <taxon>Chelicerata</taxon>
        <taxon>Arachnida</taxon>
        <taxon>Araneae</taxon>
        <taxon>Araneomorphae</taxon>
        <taxon>Entelegynae</taxon>
        <taxon>Araneoidea</taxon>
        <taxon>Nephilidae</taxon>
        <taxon>Nephila</taxon>
    </lineage>
</organism>
<gene>
    <name evidence="1" type="ORF">NPIL_690741</name>
</gene>
<name>A0A8X6QR65_NEPPI</name>
<accession>A0A8X6QR65</accession>
<proteinExistence type="predicted"/>
<evidence type="ECO:0000313" key="2">
    <source>
        <dbReference type="Proteomes" id="UP000887013"/>
    </source>
</evidence>
<dbReference type="EMBL" id="BMAW01129917">
    <property type="protein sequence ID" value="GFU32451.1"/>
    <property type="molecule type" value="Genomic_DNA"/>
</dbReference>
<keyword evidence="2" id="KW-1185">Reference proteome</keyword>
<protein>
    <submittedName>
        <fullName evidence="1">Uncharacterized protein</fullName>
    </submittedName>
</protein>
<reference evidence="1" key="1">
    <citation type="submission" date="2020-08" db="EMBL/GenBank/DDBJ databases">
        <title>Multicomponent nature underlies the extraordinary mechanical properties of spider dragline silk.</title>
        <authorList>
            <person name="Kono N."/>
            <person name="Nakamura H."/>
            <person name="Mori M."/>
            <person name="Yoshida Y."/>
            <person name="Ohtoshi R."/>
            <person name="Malay A.D."/>
            <person name="Moran D.A.P."/>
            <person name="Tomita M."/>
            <person name="Numata K."/>
            <person name="Arakawa K."/>
        </authorList>
    </citation>
    <scope>NUCLEOTIDE SEQUENCE</scope>
</reference>
<dbReference type="AlphaFoldDB" id="A0A8X6QR65"/>
<sequence>MDAAHLPPATRAAPILAYPPTSLLHRKRKIRYNILLCKKPPSLRVPPPLLEYFGGGGIYQTREPYGIFLAKKYFSNAAPILTNFIHEQDPSGSHLDNNFLRIKMSGTF</sequence>